<dbReference type="STRING" id="37659.GCA_000703125_00793"/>
<sequence>MKSKKITLKSVIIILLLIFSLYTVITQQLTMGKIKKDIYKQEKELELVKEKNQKLKDEFELSNTGLYKEKQVRERLGYVKDGETPVIDSKSE</sequence>
<dbReference type="RefSeq" id="WP_104409565.1">
    <property type="nucleotide sequence ID" value="NZ_PTIS01000004.1"/>
</dbReference>
<dbReference type="Pfam" id="PF04977">
    <property type="entry name" value="DivIC"/>
    <property type="match status" value="1"/>
</dbReference>
<evidence type="ECO:0000313" key="2">
    <source>
        <dbReference type="Proteomes" id="UP000239863"/>
    </source>
</evidence>
<evidence type="ECO:0000313" key="1">
    <source>
        <dbReference type="EMBL" id="PPK48856.1"/>
    </source>
</evidence>
<keyword evidence="1" id="KW-0132">Cell division</keyword>
<name>A0A2S6FZ57_9CLOT</name>
<dbReference type="EMBL" id="PTIS01000004">
    <property type="protein sequence ID" value="PPK48856.1"/>
    <property type="molecule type" value="Genomic_DNA"/>
</dbReference>
<proteinExistence type="predicted"/>
<comment type="caution">
    <text evidence="1">The sequence shown here is derived from an EMBL/GenBank/DDBJ whole genome shotgun (WGS) entry which is preliminary data.</text>
</comment>
<dbReference type="GO" id="GO:0051301">
    <property type="term" value="P:cell division"/>
    <property type="evidence" value="ECO:0007669"/>
    <property type="project" value="UniProtKB-KW"/>
</dbReference>
<keyword evidence="1" id="KW-0131">Cell cycle</keyword>
<organism evidence="1 2">
    <name type="scientific">Clostridium algidicarnis DSM 15099</name>
    <dbReference type="NCBI Taxonomy" id="1121295"/>
    <lineage>
        <taxon>Bacteria</taxon>
        <taxon>Bacillati</taxon>
        <taxon>Bacillota</taxon>
        <taxon>Clostridia</taxon>
        <taxon>Eubacteriales</taxon>
        <taxon>Clostridiaceae</taxon>
        <taxon>Clostridium</taxon>
    </lineage>
</organism>
<dbReference type="OrthoDB" id="9815382at2"/>
<dbReference type="InterPro" id="IPR007060">
    <property type="entry name" value="FtsL/DivIC"/>
</dbReference>
<accession>A0A2S6FZ57</accession>
<gene>
    <name evidence="1" type="ORF">BD821_104118</name>
</gene>
<dbReference type="AlphaFoldDB" id="A0A2S6FZ57"/>
<dbReference type="Proteomes" id="UP000239863">
    <property type="component" value="Unassembled WGS sequence"/>
</dbReference>
<reference evidence="1 2" key="1">
    <citation type="submission" date="2018-02" db="EMBL/GenBank/DDBJ databases">
        <title>Genomic Encyclopedia of Archaeal and Bacterial Type Strains, Phase II (KMG-II): from individual species to whole genera.</title>
        <authorList>
            <person name="Goeker M."/>
        </authorList>
    </citation>
    <scope>NUCLEOTIDE SEQUENCE [LARGE SCALE GENOMIC DNA]</scope>
    <source>
        <strain evidence="1 2">DSM 15099</strain>
    </source>
</reference>
<protein>
    <submittedName>
        <fullName evidence="1">Cell division protein FtsB</fullName>
    </submittedName>
</protein>